<name>N1Q672_PSEFD</name>
<gene>
    <name evidence="2" type="ORF">MYCFIDRAFT_169470</name>
</gene>
<keyword evidence="3" id="KW-1185">Reference proteome</keyword>
<dbReference type="RefSeq" id="XP_007921042.1">
    <property type="nucleotide sequence ID" value="XM_007922851.1"/>
</dbReference>
<sequence>MAEPLNHFDRSNNASQMQSRGGCQRRRGKRSGAAEEKLLAAYARICIEPLVSVVVLMLPSWIMQGAADAVKL</sequence>
<dbReference type="GeneID" id="19332367"/>
<dbReference type="EMBL" id="KB446555">
    <property type="protein sequence ID" value="EME87694.1"/>
    <property type="molecule type" value="Genomic_DNA"/>
</dbReference>
<proteinExistence type="predicted"/>
<evidence type="ECO:0000313" key="3">
    <source>
        <dbReference type="Proteomes" id="UP000016932"/>
    </source>
</evidence>
<evidence type="ECO:0000256" key="1">
    <source>
        <dbReference type="SAM" id="MobiDB-lite"/>
    </source>
</evidence>
<dbReference type="Proteomes" id="UP000016932">
    <property type="component" value="Unassembled WGS sequence"/>
</dbReference>
<dbReference type="HOGENOM" id="CLU_2723275_0_0_1"/>
<feature type="region of interest" description="Disordered" evidence="1">
    <location>
        <begin position="1"/>
        <end position="29"/>
    </location>
</feature>
<dbReference type="AlphaFoldDB" id="N1Q672"/>
<feature type="compositionally biased region" description="Basic and acidic residues" evidence="1">
    <location>
        <begin position="1"/>
        <end position="10"/>
    </location>
</feature>
<dbReference type="VEuPathDB" id="FungiDB:MYCFIDRAFT_169470"/>
<reference evidence="2 3" key="1">
    <citation type="journal article" date="2012" name="PLoS Pathog.">
        <title>Diverse lifestyles and strategies of plant pathogenesis encoded in the genomes of eighteen Dothideomycetes fungi.</title>
        <authorList>
            <person name="Ohm R.A."/>
            <person name="Feau N."/>
            <person name="Henrissat B."/>
            <person name="Schoch C.L."/>
            <person name="Horwitz B.A."/>
            <person name="Barry K.W."/>
            <person name="Condon B.J."/>
            <person name="Copeland A.C."/>
            <person name="Dhillon B."/>
            <person name="Glaser F."/>
            <person name="Hesse C.N."/>
            <person name="Kosti I."/>
            <person name="LaButti K."/>
            <person name="Lindquist E.A."/>
            <person name="Lucas S."/>
            <person name="Salamov A.A."/>
            <person name="Bradshaw R.E."/>
            <person name="Ciuffetti L."/>
            <person name="Hamelin R.C."/>
            <person name="Kema G.H.J."/>
            <person name="Lawrence C."/>
            <person name="Scott J.A."/>
            <person name="Spatafora J.W."/>
            <person name="Turgeon B.G."/>
            <person name="de Wit P.J.G.M."/>
            <person name="Zhong S."/>
            <person name="Goodwin S.B."/>
            <person name="Grigoriev I.V."/>
        </authorList>
    </citation>
    <scope>NUCLEOTIDE SEQUENCE [LARGE SCALE GENOMIC DNA]</scope>
    <source>
        <strain evidence="2 3">CIRAD86</strain>
    </source>
</reference>
<feature type="compositionally biased region" description="Polar residues" evidence="1">
    <location>
        <begin position="11"/>
        <end position="21"/>
    </location>
</feature>
<accession>N1Q672</accession>
<evidence type="ECO:0000313" key="2">
    <source>
        <dbReference type="EMBL" id="EME87694.1"/>
    </source>
</evidence>
<organism evidence="2 3">
    <name type="scientific">Pseudocercospora fijiensis (strain CIRAD86)</name>
    <name type="common">Black leaf streak disease fungus</name>
    <name type="synonym">Mycosphaerella fijiensis</name>
    <dbReference type="NCBI Taxonomy" id="383855"/>
    <lineage>
        <taxon>Eukaryota</taxon>
        <taxon>Fungi</taxon>
        <taxon>Dikarya</taxon>
        <taxon>Ascomycota</taxon>
        <taxon>Pezizomycotina</taxon>
        <taxon>Dothideomycetes</taxon>
        <taxon>Dothideomycetidae</taxon>
        <taxon>Mycosphaerellales</taxon>
        <taxon>Mycosphaerellaceae</taxon>
        <taxon>Pseudocercospora</taxon>
    </lineage>
</organism>
<protein>
    <submittedName>
        <fullName evidence="2">Uncharacterized protein</fullName>
    </submittedName>
</protein>
<dbReference type="KEGG" id="pfj:MYCFIDRAFT_169470"/>